<protein>
    <submittedName>
        <fullName evidence="2">Putative pyramid forming protein</fullName>
    </submittedName>
</protein>
<evidence type="ECO:0000256" key="1">
    <source>
        <dbReference type="SAM" id="Phobius"/>
    </source>
</evidence>
<evidence type="ECO:0000313" key="2">
    <source>
        <dbReference type="EMBL" id="QJF12297.1"/>
    </source>
</evidence>
<feature type="transmembrane region" description="Helical" evidence="1">
    <location>
        <begin position="12"/>
        <end position="34"/>
    </location>
</feature>
<keyword evidence="3" id="KW-1185">Reference proteome</keyword>
<keyword evidence="1" id="KW-1133">Transmembrane helix</keyword>
<name>A0A6M3VXF1_SSRV1</name>
<sequence>MSLTGLEQIVLIGFLAVVGALVIGFVISEIAYIFNNRQATEAFTNAMQQMSQTTVVAVESVKETTITAINSIAGMAGLNDVNSLAHEKVKQNSQSQQK</sequence>
<accession>A0A6M3VXF1</accession>
<dbReference type="EMBL" id="MN876841">
    <property type="protein sequence ID" value="QJF12297.1"/>
    <property type="molecule type" value="Genomic_DNA"/>
</dbReference>
<keyword evidence="1" id="KW-0812">Transmembrane</keyword>
<keyword evidence="1" id="KW-0472">Membrane</keyword>
<reference evidence="2 3" key="1">
    <citation type="journal article" date="2020" name="ISME J.">
        <title>New virus isolates from Italian hydrothermal environments underscore the biogeographic pattern in archaeal virus communities.</title>
        <authorList>
            <person name="Baquero D.P."/>
            <person name="Contursi P."/>
            <person name="Piochi M."/>
            <person name="Bartolucci S."/>
            <person name="Liu Y."/>
            <person name="Cvirkaite-Krupovic V."/>
            <person name="Prangishvili D."/>
            <person name="Krupovic M."/>
        </authorList>
    </citation>
    <scope>NUCLEOTIDE SEQUENCE [LARGE SCALE GENOMIC DNA]</scope>
    <source>
        <strain evidence="2">149</strain>
    </source>
</reference>
<proteinExistence type="predicted"/>
<dbReference type="Proteomes" id="UP000503449">
    <property type="component" value="Segment"/>
</dbReference>
<organism evidence="2 3">
    <name type="scientific">Saccharolobus solfataricus rod-shaped virus 1</name>
    <name type="common">SSRV1</name>
    <dbReference type="NCBI Taxonomy" id="2730619"/>
    <lineage>
        <taxon>Viruses</taxon>
        <taxon>Adnaviria</taxon>
        <taxon>Zilligvirae</taxon>
        <taxon>Taleaviricota</taxon>
        <taxon>Tokiviricetes</taxon>
        <taxon>Ligamenvirales</taxon>
        <taxon>Rudiviridae</taxon>
        <taxon>Hoswirudivirus</taxon>
        <taxon>Hoswirudivirus saccharolobi</taxon>
        <taxon>Hoswirudivirus SSRV1</taxon>
    </lineage>
</organism>
<gene>
    <name evidence="2" type="ORF">SSRV1_gp21</name>
</gene>
<evidence type="ECO:0000313" key="3">
    <source>
        <dbReference type="Proteomes" id="UP000503449"/>
    </source>
</evidence>
<organismHost>
    <name type="scientific">Saccharolobus solfataricus</name>
    <name type="common">Sulfolobus solfataricus</name>
    <dbReference type="NCBI Taxonomy" id="2287"/>
</organismHost>